<dbReference type="AlphaFoldDB" id="A0A1U8APY5"/>
<accession>A0A1U8APY5</accession>
<reference evidence="2" key="1">
    <citation type="submission" date="2025-08" db="UniProtKB">
        <authorList>
            <consortium name="RefSeq"/>
        </authorList>
    </citation>
    <scope>IDENTIFICATION</scope>
</reference>
<dbReference type="OrthoDB" id="767974at2759"/>
<evidence type="ECO:0000313" key="2">
    <source>
        <dbReference type="RefSeq" id="XP_010268262.1"/>
    </source>
</evidence>
<dbReference type="Proteomes" id="UP000189703">
    <property type="component" value="Unplaced"/>
</dbReference>
<name>A0A1U8APY5_NELNU</name>
<dbReference type="PANTHER" id="PTHR36071:SF1">
    <property type="entry name" value="DNA DOUBLE-STRAND BREAK REPAIR PROTEIN"/>
    <property type="match status" value="1"/>
</dbReference>
<dbReference type="PANTHER" id="PTHR36071">
    <property type="entry name" value="DNA DOUBLE-STRAND BREAK REPAIR PROTEIN"/>
    <property type="match status" value="1"/>
</dbReference>
<dbReference type="OMA" id="DMDTIPK"/>
<dbReference type="KEGG" id="nnu:104605271"/>
<gene>
    <name evidence="2" type="primary">LOC104605271</name>
</gene>
<evidence type="ECO:0000313" key="1">
    <source>
        <dbReference type="Proteomes" id="UP000189703"/>
    </source>
</evidence>
<keyword evidence="1" id="KW-1185">Reference proteome</keyword>
<dbReference type="RefSeq" id="XP_010268262.1">
    <property type="nucleotide sequence ID" value="XM_010269960.2"/>
</dbReference>
<sequence length="635" mass="73036">MEVLKEDCKTIWYQIRHEEKVINSKRRWLMGFPTSPKLKKKQLKRPKFLKNVSLPESLLREDDVSFDSVKTCIERGFEVFGEERVHDVAQEHLQLFDTNMMPANMVLIVFSMLDDLNNNALCLLANIVTGSTVKFEKTRWRMKRVIKEYLRKILRNKSCKVYNMEVIKKLSQVLKDPHNFQKKLRHMEPLSQSSRTAATKVLEGLEDMPFQALSAMRRKLRGIQGGIPQLKPPKSGWSRERLIEQVRKISNKMLSELGEADELQGPLAKAMAVADLSFKLTTRCQDSSIMKFCQFSPEIEALQREILNAIWMTKRVKSSELNEMLLLLDPKAESPNRSLRTGIRKMLIEYLFDCSDMDVIPKPLLETLDIINKSSRSTVHMHFSKEEIEEEIECVSSVSSQTRQIIWDLLPDHEFDQEFSDAYMEELEESDTDGYDDNEQQYPSEMKINQFYSNDTKGQAEGIGESREIDCTIPTTSAVLDGTVQFSLFNRNSNNGSTRGSEPEHLPKFNSADLHEVCSSSSNQELNCLNEMQNMTENKYLAIQEISDQTSLLAYKLIGHLLDEFSQIQDVNLDWSKRAYLRGGDFIPADSQVSEEMLVSSEDDMELSLVRVVEELIPSFPKSGIERVKELLGLH</sequence>
<dbReference type="eggNOG" id="ENOG502R4EM">
    <property type="taxonomic scope" value="Eukaryota"/>
</dbReference>
<dbReference type="FunCoup" id="A0A1U8APY5">
    <property type="interactions" value="1226"/>
</dbReference>
<proteinExistence type="predicted"/>
<organism evidence="1 2">
    <name type="scientific">Nelumbo nucifera</name>
    <name type="common">Sacred lotus</name>
    <dbReference type="NCBI Taxonomy" id="4432"/>
    <lineage>
        <taxon>Eukaryota</taxon>
        <taxon>Viridiplantae</taxon>
        <taxon>Streptophyta</taxon>
        <taxon>Embryophyta</taxon>
        <taxon>Tracheophyta</taxon>
        <taxon>Spermatophyta</taxon>
        <taxon>Magnoliopsida</taxon>
        <taxon>Proteales</taxon>
        <taxon>Nelumbonaceae</taxon>
        <taxon>Nelumbo</taxon>
    </lineage>
</organism>
<dbReference type="GeneID" id="104605271"/>
<protein>
    <submittedName>
        <fullName evidence="2">Uncharacterized protein LOC104605271</fullName>
    </submittedName>
</protein>